<dbReference type="InterPro" id="IPR000073">
    <property type="entry name" value="AB_hydrolase_1"/>
</dbReference>
<dbReference type="Gene3D" id="3.40.50.1820">
    <property type="entry name" value="alpha/beta hydrolase"/>
    <property type="match status" value="1"/>
</dbReference>
<evidence type="ECO:0000259" key="3">
    <source>
        <dbReference type="Pfam" id="PF00561"/>
    </source>
</evidence>
<keyword evidence="2" id="KW-1133">Transmembrane helix</keyword>
<dbReference type="InterPro" id="IPR050471">
    <property type="entry name" value="AB_hydrolase"/>
</dbReference>
<sequence length="604" mass="67125">MIVRRLLNCLKQDQPQLQFAPDETVLPVLVPQLGEEREETAVGRAGHKLHSAAQPKPKPQTPNTIPKPYPPPDTSLSQPSTSNSKPVLKLRLRGCSQVPLDRSGHSAKISAGQIARGPDIPAFSGWATLCTYSRCASKHEMNVRYLSAVARRKGARLEPETQHLCLRLEYGKTAELPTLSTILDPETCAQKGLCPVATGRARKPRQLYYEIHGDLKATQKMVLSHHGYGIACTQKKKDSSLRRELCSHGLISNLHSKLVLGLNFTCSAWSGQVRHFGRKPDHAVLVFDNRGVGNSELSIIPSRDSRVQISFVFFFFFSFFFFLFFFLEVFFPIDNSLVASRVYVIVTNSCGTLGLYKTSEMAMDVLDLLEFLKWDQERSIHVFGVSLGGMISQELSLLIPSRIKSMTFISTRCGDKLDMPSVCANFSFIGSGSLQSGKGGRTDFLSSLVSMRAVRYEEGLDMMIDFLFPEAYLKQPTSEGQTEKDELREFFKTWHNVPRRQSPAGAVGQVCAALGHHCSGSNLARISRDLCPGKIAVILGERDEVIFSVRSLELHDRLPGSELVVFKDGGHALSCQFSQQFNTLMERIMMEGNQAFSTEKSAPP</sequence>
<evidence type="ECO:0000256" key="1">
    <source>
        <dbReference type="SAM" id="MobiDB-lite"/>
    </source>
</evidence>
<comment type="caution">
    <text evidence="4">The sequence shown here is derived from an EMBL/GenBank/DDBJ whole genome shotgun (WGS) entry which is preliminary data.</text>
</comment>
<keyword evidence="2" id="KW-0812">Transmembrane</keyword>
<dbReference type="STRING" id="27349.A0A0L6VT41"/>
<feature type="region of interest" description="Disordered" evidence="1">
    <location>
        <begin position="37"/>
        <end position="84"/>
    </location>
</feature>
<accession>A0A0L6VT41</accession>
<feature type="domain" description="AB hydrolase-1" evidence="3">
    <location>
        <begin position="246"/>
        <end position="414"/>
    </location>
</feature>
<evidence type="ECO:0000256" key="2">
    <source>
        <dbReference type="SAM" id="Phobius"/>
    </source>
</evidence>
<dbReference type="PANTHER" id="PTHR43433:SF5">
    <property type="entry name" value="AB HYDROLASE-1 DOMAIN-CONTAINING PROTEIN"/>
    <property type="match status" value="1"/>
</dbReference>
<gene>
    <name evidence="4" type="ORF">VP01_10g6</name>
</gene>
<feature type="transmembrane region" description="Helical" evidence="2">
    <location>
        <begin position="309"/>
        <end position="330"/>
    </location>
</feature>
<keyword evidence="2" id="KW-0472">Membrane</keyword>
<dbReference type="EMBL" id="LAVV01001111">
    <property type="protein sequence ID" value="KNZ63797.1"/>
    <property type="molecule type" value="Genomic_DNA"/>
</dbReference>
<evidence type="ECO:0000313" key="5">
    <source>
        <dbReference type="Proteomes" id="UP000037035"/>
    </source>
</evidence>
<proteinExistence type="predicted"/>
<dbReference type="VEuPathDB" id="FungiDB:VP01_10g6"/>
<reference evidence="4 5" key="1">
    <citation type="submission" date="2015-08" db="EMBL/GenBank/DDBJ databases">
        <title>Next Generation Sequencing and Analysis of the Genome of Puccinia sorghi L Schw, the Causal Agent of Maize Common Rust.</title>
        <authorList>
            <person name="Rochi L."/>
            <person name="Burguener G."/>
            <person name="Darino M."/>
            <person name="Turjanski A."/>
            <person name="Kreff E."/>
            <person name="Dieguez M.J."/>
            <person name="Sacco F."/>
        </authorList>
    </citation>
    <scope>NUCLEOTIDE SEQUENCE [LARGE SCALE GENOMIC DNA]</scope>
    <source>
        <strain evidence="4 5">RO10H11247</strain>
    </source>
</reference>
<feature type="compositionally biased region" description="Pro residues" evidence="1">
    <location>
        <begin position="56"/>
        <end position="73"/>
    </location>
</feature>
<dbReference type="OrthoDB" id="19657at2759"/>
<name>A0A0L6VT41_9BASI</name>
<dbReference type="InterPro" id="IPR029058">
    <property type="entry name" value="AB_hydrolase_fold"/>
</dbReference>
<dbReference type="SUPFAM" id="SSF53474">
    <property type="entry name" value="alpha/beta-Hydrolases"/>
    <property type="match status" value="1"/>
</dbReference>
<evidence type="ECO:0000313" key="4">
    <source>
        <dbReference type="EMBL" id="KNZ63797.1"/>
    </source>
</evidence>
<dbReference type="PANTHER" id="PTHR43433">
    <property type="entry name" value="HYDROLASE, ALPHA/BETA FOLD FAMILY PROTEIN"/>
    <property type="match status" value="1"/>
</dbReference>
<feature type="compositionally biased region" description="Polar residues" evidence="1">
    <location>
        <begin position="75"/>
        <end position="84"/>
    </location>
</feature>
<protein>
    <recommendedName>
        <fullName evidence="3">AB hydrolase-1 domain-containing protein</fullName>
    </recommendedName>
</protein>
<dbReference type="AlphaFoldDB" id="A0A0L6VT41"/>
<keyword evidence="5" id="KW-1185">Reference proteome</keyword>
<organism evidence="4 5">
    <name type="scientific">Puccinia sorghi</name>
    <dbReference type="NCBI Taxonomy" id="27349"/>
    <lineage>
        <taxon>Eukaryota</taxon>
        <taxon>Fungi</taxon>
        <taxon>Dikarya</taxon>
        <taxon>Basidiomycota</taxon>
        <taxon>Pucciniomycotina</taxon>
        <taxon>Pucciniomycetes</taxon>
        <taxon>Pucciniales</taxon>
        <taxon>Pucciniaceae</taxon>
        <taxon>Puccinia</taxon>
    </lineage>
</organism>
<dbReference type="Pfam" id="PF00561">
    <property type="entry name" value="Abhydrolase_1"/>
    <property type="match status" value="1"/>
</dbReference>
<dbReference type="Proteomes" id="UP000037035">
    <property type="component" value="Unassembled WGS sequence"/>
</dbReference>